<dbReference type="Proteomes" id="UP000001227">
    <property type="component" value="Chromosome"/>
</dbReference>
<accession>C3L3W6</accession>
<name>C3L3W6_AMOA5</name>
<dbReference type="AlphaFoldDB" id="C3L3W6"/>
<evidence type="ECO:0000313" key="1">
    <source>
        <dbReference type="EMBL" id="ACP21007.1"/>
    </source>
</evidence>
<dbReference type="KEGG" id="aas:Aasi_1725"/>
<proteinExistence type="predicted"/>
<dbReference type="HOGENOM" id="CLU_1640259_0_0_10"/>
<protein>
    <submittedName>
        <fullName evidence="1">Uncharacterized protein</fullName>
    </submittedName>
</protein>
<dbReference type="STRING" id="452471.Aasi_1725"/>
<sequence length="161" mass="18549">MGKLIMSNNWKISVSELLDIFREVLLAVIPWLEKAKIKWKEGEAYDDWDNIAEALYKNIVCSSLTGEVAFKYTIAKYNFNYDDYASIDFIEVRSKDNSEKKFAFVSFQSSFSPLDSVKVAELNKTDKVVGYTSLKFDSLGFFFVKNINGKKEFIDNIDVEL</sequence>
<keyword evidence="2" id="KW-1185">Reference proteome</keyword>
<gene>
    <name evidence="1" type="ordered locus">Aasi_1725</name>
</gene>
<organism evidence="1 2">
    <name type="scientific">Amoebophilus asiaticus (strain 5a2)</name>
    <dbReference type="NCBI Taxonomy" id="452471"/>
    <lineage>
        <taxon>Bacteria</taxon>
        <taxon>Pseudomonadati</taxon>
        <taxon>Bacteroidota</taxon>
        <taxon>Cytophagia</taxon>
        <taxon>Cytophagales</taxon>
        <taxon>Amoebophilaceae</taxon>
        <taxon>Candidatus Amoebophilus</taxon>
    </lineage>
</organism>
<reference evidence="1 2" key="1">
    <citation type="journal article" date="2010" name="J. Bacteriol.">
        <title>The genome of the amoeba symbiont 'Candidatus Amoebophilus asiaticus' reveals common mechanisms for host cell interaction among amoeba-associated bacteria.</title>
        <authorList>
            <person name="Schmitz-Esser S."/>
            <person name="Tischler P."/>
            <person name="Arnold R."/>
            <person name="Montanaro J."/>
            <person name="Wagner M."/>
            <person name="Rattei T."/>
            <person name="Horn M."/>
        </authorList>
    </citation>
    <scope>NUCLEOTIDE SEQUENCE [LARGE SCALE GENOMIC DNA]</scope>
    <source>
        <strain evidence="1 2">5a2</strain>
    </source>
</reference>
<dbReference type="OrthoDB" id="5194463at2"/>
<evidence type="ECO:0000313" key="2">
    <source>
        <dbReference type="Proteomes" id="UP000001227"/>
    </source>
</evidence>
<dbReference type="EMBL" id="CP001102">
    <property type="protein sequence ID" value="ACP21007.1"/>
    <property type="molecule type" value="Genomic_DNA"/>
</dbReference>
<dbReference type="RefSeq" id="WP_012472983.1">
    <property type="nucleotide sequence ID" value="NC_010830.1"/>
</dbReference>